<organism evidence="1 2">
    <name type="scientific">Callithrix jacchus</name>
    <name type="common">White-tufted-ear marmoset</name>
    <name type="synonym">Simia Jacchus</name>
    <dbReference type="NCBI Taxonomy" id="9483"/>
    <lineage>
        <taxon>Eukaryota</taxon>
        <taxon>Metazoa</taxon>
        <taxon>Chordata</taxon>
        <taxon>Craniata</taxon>
        <taxon>Vertebrata</taxon>
        <taxon>Euteleostomi</taxon>
        <taxon>Mammalia</taxon>
        <taxon>Eutheria</taxon>
        <taxon>Euarchontoglires</taxon>
        <taxon>Primates</taxon>
        <taxon>Haplorrhini</taxon>
        <taxon>Platyrrhini</taxon>
        <taxon>Cebidae</taxon>
        <taxon>Callitrichinae</taxon>
        <taxon>Callithrix</taxon>
        <taxon>Callithrix</taxon>
    </lineage>
</organism>
<dbReference type="PANTHER" id="PTHR46254">
    <property type="entry name" value="PROTEIN GVQW1-RELATED"/>
    <property type="match status" value="1"/>
</dbReference>
<evidence type="ECO:0000313" key="1">
    <source>
        <dbReference type="Ensembl" id="ENSCJAP00000089875.1"/>
    </source>
</evidence>
<sequence length="150" mass="17556">ARVQWGDFSSLQPLPPHFKQFSCLSLWSSWDYRCLPPCLANFFFFFCIFSRDRVSPCQSGWSQTPDLVIHPPQPPKVIFVLFFLRQSFALVTQTGVQWHDLGSPQPSPPRFRQFSCLSFLSSWNYRHAPLCPANFFFFFCIFSRDRVSPC</sequence>
<proteinExistence type="predicted"/>
<dbReference type="GeneTree" id="ENSGT00940000161627"/>
<dbReference type="Ensembl" id="ENSCJAT00000120592.1">
    <property type="protein sequence ID" value="ENSCJAP00000089875.1"/>
    <property type="gene ID" value="ENSCJAG00000084935.1"/>
</dbReference>
<reference evidence="1" key="3">
    <citation type="submission" date="2025-09" db="UniProtKB">
        <authorList>
            <consortium name="Ensembl"/>
        </authorList>
    </citation>
    <scope>IDENTIFICATION</scope>
</reference>
<reference evidence="1" key="2">
    <citation type="submission" date="2025-08" db="UniProtKB">
        <authorList>
            <consortium name="Ensembl"/>
        </authorList>
    </citation>
    <scope>IDENTIFICATION</scope>
</reference>
<evidence type="ECO:0000313" key="2">
    <source>
        <dbReference type="Proteomes" id="UP000008225"/>
    </source>
</evidence>
<protein>
    <submittedName>
        <fullName evidence="1">Uncharacterized protein</fullName>
    </submittedName>
</protein>
<name>A0A8I3X892_CALJA</name>
<dbReference type="Proteomes" id="UP000008225">
    <property type="component" value="Chromosome 15"/>
</dbReference>
<dbReference type="AlphaFoldDB" id="A0A8I3X892"/>
<keyword evidence="2" id="KW-1185">Reference proteome</keyword>
<accession>A0A8I3X892</accession>
<reference evidence="1 2" key="1">
    <citation type="submission" date="2009-03" db="EMBL/GenBank/DDBJ databases">
        <authorList>
            <person name="Warren W."/>
            <person name="Ye L."/>
            <person name="Minx P."/>
            <person name="Worley K."/>
            <person name="Gibbs R."/>
            <person name="Wilson R.K."/>
        </authorList>
    </citation>
    <scope>NUCLEOTIDE SEQUENCE [LARGE SCALE GENOMIC DNA]</scope>
</reference>